<feature type="transmembrane region" description="Helical" evidence="5">
    <location>
        <begin position="148"/>
        <end position="168"/>
    </location>
</feature>
<dbReference type="Proteomes" id="UP000230002">
    <property type="component" value="Unassembled WGS sequence"/>
</dbReference>
<gene>
    <name evidence="6" type="ORF">GSI_00185</name>
</gene>
<dbReference type="Pfam" id="PF07690">
    <property type="entry name" value="MFS_1"/>
    <property type="match status" value="1"/>
</dbReference>
<name>A0A2G8SRU9_9APHY</name>
<evidence type="ECO:0000256" key="3">
    <source>
        <dbReference type="ARBA" id="ARBA00022989"/>
    </source>
</evidence>
<dbReference type="Gene3D" id="1.20.1250.20">
    <property type="entry name" value="MFS general substrate transporter like domains"/>
    <property type="match status" value="1"/>
</dbReference>
<dbReference type="SUPFAM" id="SSF103473">
    <property type="entry name" value="MFS general substrate transporter"/>
    <property type="match status" value="1"/>
</dbReference>
<evidence type="ECO:0000313" key="6">
    <source>
        <dbReference type="EMBL" id="PIL36496.1"/>
    </source>
</evidence>
<feature type="transmembrane region" description="Helical" evidence="5">
    <location>
        <begin position="106"/>
        <end position="128"/>
    </location>
</feature>
<dbReference type="AlphaFoldDB" id="A0A2G8SRU9"/>
<keyword evidence="7" id="KW-1185">Reference proteome</keyword>
<dbReference type="GO" id="GO:0022857">
    <property type="term" value="F:transmembrane transporter activity"/>
    <property type="evidence" value="ECO:0007669"/>
    <property type="project" value="InterPro"/>
</dbReference>
<feature type="transmembrane region" description="Helical" evidence="5">
    <location>
        <begin position="70"/>
        <end position="94"/>
    </location>
</feature>
<feature type="transmembrane region" description="Helical" evidence="5">
    <location>
        <begin position="246"/>
        <end position="268"/>
    </location>
</feature>
<dbReference type="InterPro" id="IPR011701">
    <property type="entry name" value="MFS"/>
</dbReference>
<comment type="caution">
    <text evidence="6">The sequence shown here is derived from an EMBL/GenBank/DDBJ whole genome shotgun (WGS) entry which is preliminary data.</text>
</comment>
<dbReference type="PANTHER" id="PTHR23502:SF4">
    <property type="entry name" value="MAJOR FACILITATOR SUPERFAMILY (MFS) PROFILE DOMAIN-CONTAINING PROTEIN-RELATED"/>
    <property type="match status" value="1"/>
</dbReference>
<keyword evidence="4 5" id="KW-0472">Membrane</keyword>
<protein>
    <submittedName>
        <fullName evidence="6">MFS general substrate transporter</fullName>
    </submittedName>
</protein>
<dbReference type="EMBL" id="AYKW01000001">
    <property type="protein sequence ID" value="PIL36496.1"/>
    <property type="molecule type" value="Genomic_DNA"/>
</dbReference>
<feature type="transmembrane region" description="Helical" evidence="5">
    <location>
        <begin position="394"/>
        <end position="412"/>
    </location>
</feature>
<keyword evidence="3 5" id="KW-1133">Transmembrane helix</keyword>
<reference evidence="6 7" key="1">
    <citation type="journal article" date="2015" name="Sci. Rep.">
        <title>Chromosome-level genome map provides insights into diverse defense mechanisms in the medicinal fungus Ganoderma sinense.</title>
        <authorList>
            <person name="Zhu Y."/>
            <person name="Xu J."/>
            <person name="Sun C."/>
            <person name="Zhou S."/>
            <person name="Xu H."/>
            <person name="Nelson D.R."/>
            <person name="Qian J."/>
            <person name="Song J."/>
            <person name="Luo H."/>
            <person name="Xiang L."/>
            <person name="Li Y."/>
            <person name="Xu Z."/>
            <person name="Ji A."/>
            <person name="Wang L."/>
            <person name="Lu S."/>
            <person name="Hayward A."/>
            <person name="Sun W."/>
            <person name="Li X."/>
            <person name="Schwartz D.C."/>
            <person name="Wang Y."/>
            <person name="Chen S."/>
        </authorList>
    </citation>
    <scope>NUCLEOTIDE SEQUENCE [LARGE SCALE GENOMIC DNA]</scope>
    <source>
        <strain evidence="6 7">ZZ0214-1</strain>
    </source>
</reference>
<feature type="transmembrane region" description="Helical" evidence="5">
    <location>
        <begin position="322"/>
        <end position="342"/>
    </location>
</feature>
<sequence>MAFGILEDHKLDNVPGTGLLSAKVNQVTVHETRELKRGTGKHSHIVLIPQPSGDPRDPLNWSRWKKEACFWTLIFATTLAAALNSPASAGYGLLARKFHESVDEVASSFSAAFLGIAIFMLVQIGLASKYGLRLMFLLSSFLDLSWQLGFWFAGLAGGVCFVGVFFLVPETTYHREGYSEHTKVLDADDKDSIKKTARTPATQDTEMQKPGLNAPTQPSFLSQLKIYNGTFSDESAWKIFARPFPFVLSPVTWFMFLSITSLCLSTIFTITDHFKPTQIGLIHLAGLVGSVIALLMTGPLNDRTIVWISQRNRGIYEPEYRLVFLLALLFGVFGYAGWAIGIDKHMPWIGAAACIAMINMSLTVGGGASTAYLLDTHGANAMHVLSLINSARDLLLYGATFFANGFIVSRGIKMTLAVLAICQSVALLASIMMYVYGKRVRSFVARHPRLFHGDLPISDCSQSAAPVAETDSKH</sequence>
<accession>A0A2G8SRU9</accession>
<evidence type="ECO:0000256" key="4">
    <source>
        <dbReference type="ARBA" id="ARBA00023136"/>
    </source>
</evidence>
<dbReference type="PANTHER" id="PTHR23502">
    <property type="entry name" value="MAJOR FACILITATOR SUPERFAMILY"/>
    <property type="match status" value="1"/>
</dbReference>
<dbReference type="InterPro" id="IPR036259">
    <property type="entry name" value="MFS_trans_sf"/>
</dbReference>
<comment type="subcellular location">
    <subcellularLocation>
        <location evidence="1">Membrane</location>
        <topology evidence="1">Multi-pass membrane protein</topology>
    </subcellularLocation>
</comment>
<dbReference type="OrthoDB" id="5215911at2759"/>
<keyword evidence="2 5" id="KW-0812">Transmembrane</keyword>
<dbReference type="GO" id="GO:0005886">
    <property type="term" value="C:plasma membrane"/>
    <property type="evidence" value="ECO:0007669"/>
    <property type="project" value="TreeGrafter"/>
</dbReference>
<evidence type="ECO:0000256" key="1">
    <source>
        <dbReference type="ARBA" id="ARBA00004141"/>
    </source>
</evidence>
<proteinExistence type="predicted"/>
<organism evidence="6 7">
    <name type="scientific">Ganoderma sinense ZZ0214-1</name>
    <dbReference type="NCBI Taxonomy" id="1077348"/>
    <lineage>
        <taxon>Eukaryota</taxon>
        <taxon>Fungi</taxon>
        <taxon>Dikarya</taxon>
        <taxon>Basidiomycota</taxon>
        <taxon>Agaricomycotina</taxon>
        <taxon>Agaricomycetes</taxon>
        <taxon>Polyporales</taxon>
        <taxon>Polyporaceae</taxon>
        <taxon>Ganoderma</taxon>
    </lineage>
</organism>
<feature type="transmembrane region" description="Helical" evidence="5">
    <location>
        <begin position="280"/>
        <end position="301"/>
    </location>
</feature>
<feature type="transmembrane region" description="Helical" evidence="5">
    <location>
        <begin position="348"/>
        <end position="374"/>
    </location>
</feature>
<evidence type="ECO:0000256" key="5">
    <source>
        <dbReference type="SAM" id="Phobius"/>
    </source>
</evidence>
<dbReference type="STRING" id="1077348.A0A2G8SRU9"/>
<evidence type="ECO:0000256" key="2">
    <source>
        <dbReference type="ARBA" id="ARBA00022692"/>
    </source>
</evidence>
<evidence type="ECO:0000313" key="7">
    <source>
        <dbReference type="Proteomes" id="UP000230002"/>
    </source>
</evidence>
<feature type="transmembrane region" description="Helical" evidence="5">
    <location>
        <begin position="418"/>
        <end position="437"/>
    </location>
</feature>